<proteinExistence type="predicted"/>
<dbReference type="AlphaFoldDB" id="A0A195BYX6"/>
<evidence type="ECO:0000313" key="2">
    <source>
        <dbReference type="Proteomes" id="UP000078540"/>
    </source>
</evidence>
<sequence>MLISAKCNEVLKAPLNPFWCLMFCVTLEYGQFVLAEILCSFGIDDFGVKSIPLGYLARNCPESESTLSGVTSNNDGSSHKQQQKQQHAKHLKHDLVFQAGCTAGSAYERENTDVVLEYPEYGGEVRNVVECNKDTRLVCSSVKVRADENFKLEKFRLSRASPSDV</sequence>
<evidence type="ECO:0000313" key="1">
    <source>
        <dbReference type="EMBL" id="KYM93123.1"/>
    </source>
</evidence>
<reference evidence="1 2" key="1">
    <citation type="submission" date="2015-09" db="EMBL/GenBank/DDBJ databases">
        <title>Atta colombica WGS genome.</title>
        <authorList>
            <person name="Nygaard S."/>
            <person name="Hu H."/>
            <person name="Boomsma J."/>
            <person name="Zhang G."/>
        </authorList>
    </citation>
    <scope>NUCLEOTIDE SEQUENCE [LARGE SCALE GENOMIC DNA]</scope>
    <source>
        <strain evidence="1">Treedump-2</strain>
        <tissue evidence="1">Whole body</tissue>
    </source>
</reference>
<accession>A0A195BYX6</accession>
<keyword evidence="2" id="KW-1185">Reference proteome</keyword>
<gene>
    <name evidence="1" type="ORF">ALC53_00056</name>
</gene>
<dbReference type="Proteomes" id="UP000078540">
    <property type="component" value="Unassembled WGS sequence"/>
</dbReference>
<dbReference type="EMBL" id="KQ976394">
    <property type="protein sequence ID" value="KYM93123.1"/>
    <property type="molecule type" value="Genomic_DNA"/>
</dbReference>
<name>A0A195BYX6_9HYME</name>
<organism evidence="1 2">
    <name type="scientific">Atta colombica</name>
    <dbReference type="NCBI Taxonomy" id="520822"/>
    <lineage>
        <taxon>Eukaryota</taxon>
        <taxon>Metazoa</taxon>
        <taxon>Ecdysozoa</taxon>
        <taxon>Arthropoda</taxon>
        <taxon>Hexapoda</taxon>
        <taxon>Insecta</taxon>
        <taxon>Pterygota</taxon>
        <taxon>Neoptera</taxon>
        <taxon>Endopterygota</taxon>
        <taxon>Hymenoptera</taxon>
        <taxon>Apocrita</taxon>
        <taxon>Aculeata</taxon>
        <taxon>Formicoidea</taxon>
        <taxon>Formicidae</taxon>
        <taxon>Myrmicinae</taxon>
        <taxon>Atta</taxon>
    </lineage>
</organism>
<protein>
    <submittedName>
        <fullName evidence="1">Uncharacterized protein</fullName>
    </submittedName>
</protein>